<evidence type="ECO:0000259" key="3">
    <source>
        <dbReference type="PROSITE" id="PS51208"/>
    </source>
</evidence>
<dbReference type="PROSITE" id="PS51208">
    <property type="entry name" value="AUTOTRANSPORTER"/>
    <property type="match status" value="1"/>
</dbReference>
<dbReference type="InterPro" id="IPR012332">
    <property type="entry name" value="Autotransporter_pectin_lyase_C"/>
</dbReference>
<dbReference type="Pfam" id="PF12951">
    <property type="entry name" value="PATR"/>
    <property type="match status" value="2"/>
</dbReference>
<dbReference type="EMBL" id="JAUKNN010000033">
    <property type="protein sequence ID" value="MDN8670365.1"/>
    <property type="molecule type" value="Genomic_DNA"/>
</dbReference>
<sequence>MTHSHQASPAMTLAPRRTSGASRTLSTSLLALAIGLAMSGPTTAIAATVTVRDPSQLDGNWYVPGAWSNGDPNLTVENHAYIDSVTPVVVDAIRADSWRVDIGHGGSGELFIQNGGVLESTAIFIATLAGSTGKVTVTGAGSQWIGNNSIGVGHEGSGFLDVLDGGQVINAQGTWVASEMGSSGVLTVSDKDSRFATDQIHVGAQGMGTVNVRNGGSFQTGVARLGSYSSVARGEATVTGKDSSWLNSSDLLIGVSGTGTMTVADGATLTVQGSTLLGQQRHTPGVPDGVLVLTGAGTTATTGFIAVGQNAVAELNVFDGAALTAGNVGVGESTQGEGSFRVADAGSSASMGRLTVGNQGNGSVSVYDGGALTVNDALGLAGASGSRGSLTIGRQGTLNLAGGLIYQGAGTATVLIADGTLHLTSKAFTSNVEMALDGVATVDTDQVDAMFSGRLTGTGALRKTGSGTLTTHANNSYSGGTRIEQGTLVLAGNGAIRGAVDVASGATLQLQRNGQTLFNNVLSGAGDVVKLDAGLLSLSGDSSGFTGTTRVQAGALDVHGRLGGLADLGTGTELSGDGQLGNVVIRDGATLAPGSATAFGTLSMTGSLLMENGSRYLVDLGADGAGDRVQVGGGATLQGGNTVAIASEGDWQPRTRYTILSATQGVQGTFSGVSSTLAFLTPTLDYDASNVYLTLARNDIAMPDIDLAFPDVVVNPNQKAVAGAVEALGNGNAVYEAVVRLDLAEVVPAFDSLSGEIHAAHRGALLQNRFLHEGIDRHLDGATMGAEIAPGVHAWIGGNAGQRRTDAGADNTGLRSSQHGVMAGAGWRLGESLEVGVAAGQQQLVSRLAQRDARSETDSTEYGVYGQYRWQGLSLRAGVSRADYRTDSTRTAQVGTRLDEGLSAREDATGTTAFLRAGWTFGGARLQLTPEIEVAQVRLESDGSQEHGGHSALQWNGGSARYRTGLAALRADWDISGGQRDRAALTARVGWQVAGGDRLPQVDARFVEGTQGFAISGAPLARRSALAQFGVAVSPTDNSRVALQMQGRRGDGQRDVGAQLDWSVAF</sequence>
<keyword evidence="5" id="KW-1185">Reference proteome</keyword>
<dbReference type="Gene3D" id="2.40.128.130">
    <property type="entry name" value="Autotransporter beta-domain"/>
    <property type="match status" value="1"/>
</dbReference>
<dbReference type="NCBIfam" id="TIGR02601">
    <property type="entry name" value="autotrns_rpt"/>
    <property type="match status" value="2"/>
</dbReference>
<dbReference type="InterPro" id="IPR005546">
    <property type="entry name" value="Autotransporte_beta"/>
</dbReference>
<evidence type="ECO:0000256" key="1">
    <source>
        <dbReference type="ARBA" id="ARBA00022729"/>
    </source>
</evidence>
<reference evidence="4" key="1">
    <citation type="submission" date="2023-07" db="EMBL/GenBank/DDBJ databases">
        <title>Stenotrophomonas isolates from soil.</title>
        <authorList>
            <person name="Sharma V."/>
            <person name="Zur-Pinska J."/>
            <person name="Hay A.G."/>
        </authorList>
    </citation>
    <scope>NUCLEOTIDE SEQUENCE</scope>
    <source>
        <strain evidence="4">C2</strain>
    </source>
</reference>
<organism evidence="4 5">
    <name type="scientific">Stenotrophomonas indicatrix</name>
    <dbReference type="NCBI Taxonomy" id="2045451"/>
    <lineage>
        <taxon>Bacteria</taxon>
        <taxon>Pseudomonadati</taxon>
        <taxon>Pseudomonadota</taxon>
        <taxon>Gammaproteobacteria</taxon>
        <taxon>Lysobacterales</taxon>
        <taxon>Lysobacteraceae</taxon>
        <taxon>Stenotrophomonas</taxon>
    </lineage>
</organism>
<dbReference type="InterPro" id="IPR013425">
    <property type="entry name" value="Autotrns_rpt"/>
</dbReference>
<keyword evidence="1 2" id="KW-0732">Signal</keyword>
<gene>
    <name evidence="4" type="ORF">Q0S36_13565</name>
</gene>
<dbReference type="Gene3D" id="2.160.20.20">
    <property type="match status" value="1"/>
</dbReference>
<dbReference type="SMART" id="SM00869">
    <property type="entry name" value="Autotransporter"/>
    <property type="match status" value="1"/>
</dbReference>
<dbReference type="NCBIfam" id="TIGR01414">
    <property type="entry name" value="autotrans_barl"/>
    <property type="match status" value="1"/>
</dbReference>
<proteinExistence type="predicted"/>
<comment type="caution">
    <text evidence="4">The sequence shown here is derived from an EMBL/GenBank/DDBJ whole genome shotgun (WGS) entry which is preliminary data.</text>
</comment>
<evidence type="ECO:0000256" key="2">
    <source>
        <dbReference type="SAM" id="SignalP"/>
    </source>
</evidence>
<dbReference type="SUPFAM" id="SSF103515">
    <property type="entry name" value="Autotransporter"/>
    <property type="match status" value="1"/>
</dbReference>
<dbReference type="RefSeq" id="WP_301869818.1">
    <property type="nucleotide sequence ID" value="NZ_JAUKNN010000033.1"/>
</dbReference>
<dbReference type="InterPro" id="IPR030895">
    <property type="entry name" value="T5SS_PEPC_rpt"/>
</dbReference>
<dbReference type="InterPro" id="IPR011050">
    <property type="entry name" value="Pectin_lyase_fold/virulence"/>
</dbReference>
<dbReference type="SUPFAM" id="SSF51126">
    <property type="entry name" value="Pectin lyase-like"/>
    <property type="match status" value="1"/>
</dbReference>
<dbReference type="Proteomes" id="UP001174315">
    <property type="component" value="Unassembled WGS sequence"/>
</dbReference>
<feature type="chain" id="PRO_5045802116" evidence="2">
    <location>
        <begin position="47"/>
        <end position="1066"/>
    </location>
</feature>
<accession>A0ABT8QID3</accession>
<dbReference type="NCBIfam" id="TIGR04393">
    <property type="entry name" value="rpt_T5SS_PEPC"/>
    <property type="match status" value="4"/>
</dbReference>
<dbReference type="InterPro" id="IPR006315">
    <property type="entry name" value="OM_autotransptr_brl_dom"/>
</dbReference>
<feature type="signal peptide" evidence="2">
    <location>
        <begin position="1"/>
        <end position="46"/>
    </location>
</feature>
<name>A0ABT8QID3_9GAMM</name>
<protein>
    <submittedName>
        <fullName evidence="4">Autotransporter domain-containing protein</fullName>
    </submittedName>
</protein>
<dbReference type="InterPro" id="IPR036709">
    <property type="entry name" value="Autotransporte_beta_dom_sf"/>
</dbReference>
<evidence type="ECO:0000313" key="4">
    <source>
        <dbReference type="EMBL" id="MDN8670365.1"/>
    </source>
</evidence>
<feature type="domain" description="Autotransporter" evidence="3">
    <location>
        <begin position="787"/>
        <end position="1066"/>
    </location>
</feature>
<dbReference type="Pfam" id="PF03797">
    <property type="entry name" value="Autotransporter"/>
    <property type="match status" value="1"/>
</dbReference>
<evidence type="ECO:0000313" key="5">
    <source>
        <dbReference type="Proteomes" id="UP001174315"/>
    </source>
</evidence>